<proteinExistence type="predicted"/>
<dbReference type="OrthoDB" id="3261714at2759"/>
<dbReference type="AlphaFoldDB" id="A0A4Y9ZYH5"/>
<evidence type="ECO:0000313" key="2">
    <source>
        <dbReference type="EMBL" id="TFY79250.1"/>
    </source>
</evidence>
<evidence type="ECO:0000256" key="1">
    <source>
        <dbReference type="SAM" id="MobiDB-lite"/>
    </source>
</evidence>
<accession>A0A4Y9ZYH5</accession>
<name>A0A4Y9ZYH5_9AGAM</name>
<evidence type="ECO:0000313" key="3">
    <source>
        <dbReference type="Proteomes" id="UP000298061"/>
    </source>
</evidence>
<protein>
    <submittedName>
        <fullName evidence="2">Uncharacterized protein</fullName>
    </submittedName>
</protein>
<sequence>MGNKRNSGPYIAPRRAGLRSAQQDPQRIKQKRASVDECDGHEETLLSHAKRTRLSTYDEGDPEELQIIGEGEPSFSNNDADLTRVEQLETGYVGQVSGGGLIDLMSNCGVDVDDSRMKEYIEYYAAEERRWSRASFEEWRAGAKEVVDNFTAVMQMYTAQAVKHALAKKEAYITMHNELHVHRALLYARGEKMKGFRSKEHIKKHVLEAVELMLESESKDVKAVGEA</sequence>
<gene>
    <name evidence="2" type="ORF">EWM64_g4761</name>
</gene>
<reference evidence="2 3" key="1">
    <citation type="submission" date="2019-02" db="EMBL/GenBank/DDBJ databases">
        <title>Genome sequencing of the rare red list fungi Hericium alpestre (H. flagellum).</title>
        <authorList>
            <person name="Buettner E."/>
            <person name="Kellner H."/>
        </authorList>
    </citation>
    <scope>NUCLEOTIDE SEQUENCE [LARGE SCALE GENOMIC DNA]</scope>
    <source>
        <strain evidence="2 3">DSM 108284</strain>
    </source>
</reference>
<feature type="region of interest" description="Disordered" evidence="1">
    <location>
        <begin position="1"/>
        <end position="41"/>
    </location>
</feature>
<comment type="caution">
    <text evidence="2">The sequence shown here is derived from an EMBL/GenBank/DDBJ whole genome shotgun (WGS) entry which is preliminary data.</text>
</comment>
<organism evidence="2 3">
    <name type="scientific">Hericium alpestre</name>
    <dbReference type="NCBI Taxonomy" id="135208"/>
    <lineage>
        <taxon>Eukaryota</taxon>
        <taxon>Fungi</taxon>
        <taxon>Dikarya</taxon>
        <taxon>Basidiomycota</taxon>
        <taxon>Agaricomycotina</taxon>
        <taxon>Agaricomycetes</taxon>
        <taxon>Russulales</taxon>
        <taxon>Hericiaceae</taxon>
        <taxon>Hericium</taxon>
    </lineage>
</organism>
<dbReference type="Proteomes" id="UP000298061">
    <property type="component" value="Unassembled WGS sequence"/>
</dbReference>
<dbReference type="EMBL" id="SFCI01000533">
    <property type="protein sequence ID" value="TFY79250.1"/>
    <property type="molecule type" value="Genomic_DNA"/>
</dbReference>
<keyword evidence="3" id="KW-1185">Reference proteome</keyword>